<gene>
    <name evidence="2" type="ORF">BB31_38200</name>
</gene>
<dbReference type="InterPro" id="IPR021315">
    <property type="entry name" value="Gap/Sap"/>
</dbReference>
<accession>A0A2P2FH71</accession>
<dbReference type="Proteomes" id="UP000256220">
    <property type="component" value="Unassembled WGS sequence"/>
</dbReference>
<keyword evidence="3" id="KW-1185">Reference proteome</keyword>
<organism evidence="2 3">
    <name type="scientific">Amycolatopsis lurida NRRL 2430</name>
    <dbReference type="NCBI Taxonomy" id="1460371"/>
    <lineage>
        <taxon>Bacteria</taxon>
        <taxon>Bacillati</taxon>
        <taxon>Actinomycetota</taxon>
        <taxon>Actinomycetes</taxon>
        <taxon>Pseudonocardiales</taxon>
        <taxon>Pseudonocardiaceae</taxon>
        <taxon>Amycolatopsis</taxon>
    </lineage>
</organism>
<comment type="caution">
    <text evidence="2">The sequence shown here is derived from an EMBL/GenBank/DDBJ whole genome shotgun (WGS) entry which is preliminary data.</text>
</comment>
<protein>
    <recommendedName>
        <fullName evidence="4">GAP family protein</fullName>
    </recommendedName>
</protein>
<evidence type="ECO:0008006" key="4">
    <source>
        <dbReference type="Google" id="ProtNLM"/>
    </source>
</evidence>
<keyword evidence="1" id="KW-0812">Transmembrane</keyword>
<sequence length="209" mass="22322">MTESLTVLPLAITMMAGPQFVSALILITTARAVPTSLAFVAGVATAVTAGTALTTWLAGLLPPDPLLSGSDGSVYTLIQYGLVAFLLGVAIWNWTRRETAEPPKWLGTLMSAGPRRGFRTGFLLIAFFPSDIVVMCVVGLDLGRGGAGFGAAVPFLLTTTLIAALPLLAYLLFRRRAARLMPAVRDWTNDHGWLLNIVACLFFVVLILF</sequence>
<evidence type="ECO:0000256" key="1">
    <source>
        <dbReference type="SAM" id="Phobius"/>
    </source>
</evidence>
<feature type="transmembrane region" description="Helical" evidence="1">
    <location>
        <begin position="120"/>
        <end position="140"/>
    </location>
</feature>
<feature type="transmembrane region" description="Helical" evidence="1">
    <location>
        <begin position="73"/>
        <end position="94"/>
    </location>
</feature>
<dbReference type="AlphaFoldDB" id="A0A2P2FH71"/>
<feature type="transmembrane region" description="Helical" evidence="1">
    <location>
        <begin position="39"/>
        <end position="61"/>
    </location>
</feature>
<keyword evidence="1" id="KW-1133">Transmembrane helix</keyword>
<name>A0A2P2FH71_AMYLU</name>
<evidence type="ECO:0000313" key="2">
    <source>
        <dbReference type="EMBL" id="KFU76065.1"/>
    </source>
</evidence>
<dbReference type="RefSeq" id="WP_034322681.1">
    <property type="nucleotide sequence ID" value="NZ_JFBM01000050.1"/>
</dbReference>
<proteinExistence type="predicted"/>
<feature type="transmembrane region" description="Helical" evidence="1">
    <location>
        <begin position="152"/>
        <end position="173"/>
    </location>
</feature>
<feature type="transmembrane region" description="Helical" evidence="1">
    <location>
        <begin position="193"/>
        <end position="208"/>
    </location>
</feature>
<feature type="transmembrane region" description="Helical" evidence="1">
    <location>
        <begin position="6"/>
        <end position="27"/>
    </location>
</feature>
<reference evidence="2 3" key="1">
    <citation type="journal article" date="2014" name="Genome Announc.">
        <title>Draft Genome Sequence of Amycolatopsis lurida NRRL 2430, Producer of the Glycopeptide Family Antibiotic Ristocetin.</title>
        <authorList>
            <person name="Kwun M.J."/>
            <person name="Hong H.J."/>
        </authorList>
    </citation>
    <scope>NUCLEOTIDE SEQUENCE [LARGE SCALE GENOMIC DNA]</scope>
    <source>
        <strain evidence="2 3">NRRL 2430</strain>
    </source>
</reference>
<dbReference type="EMBL" id="JFBM01000050">
    <property type="protein sequence ID" value="KFU76065.1"/>
    <property type="molecule type" value="Genomic_DNA"/>
</dbReference>
<keyword evidence="1" id="KW-0472">Membrane</keyword>
<dbReference type="Pfam" id="PF11139">
    <property type="entry name" value="SfLAP"/>
    <property type="match status" value="1"/>
</dbReference>
<evidence type="ECO:0000313" key="3">
    <source>
        <dbReference type="Proteomes" id="UP000256220"/>
    </source>
</evidence>